<dbReference type="InterPro" id="IPR038658">
    <property type="entry name" value="SsgB_sf"/>
</dbReference>
<evidence type="ECO:0000256" key="2">
    <source>
        <dbReference type="ARBA" id="ARBA00009323"/>
    </source>
</evidence>
<dbReference type="Gene3D" id="2.30.31.20">
    <property type="entry name" value="Sporulation-specific cell division protein SsgB"/>
    <property type="match status" value="1"/>
</dbReference>
<dbReference type="RefSeq" id="WP_386766412.1">
    <property type="nucleotide sequence ID" value="NZ_JBHSTI010000008.1"/>
</dbReference>
<keyword evidence="6" id="KW-0131">Cell cycle</keyword>
<protein>
    <submittedName>
        <fullName evidence="7">SsgA family sporulation/cell division regulator</fullName>
    </submittedName>
</protein>
<keyword evidence="3" id="KW-0132">Cell division</keyword>
<dbReference type="Proteomes" id="UP001596138">
    <property type="component" value="Unassembled WGS sequence"/>
</dbReference>
<name>A0ABW1T202_9ACTN</name>
<keyword evidence="8" id="KW-1185">Reference proteome</keyword>
<comment type="subcellular location">
    <subcellularLocation>
        <location evidence="1">Cell septum</location>
    </subcellularLocation>
</comment>
<accession>A0ABW1T202</accession>
<dbReference type="Pfam" id="PF04686">
    <property type="entry name" value="SsgA"/>
    <property type="match status" value="1"/>
</dbReference>
<gene>
    <name evidence="7" type="ORF">ACFQGU_10505</name>
</gene>
<evidence type="ECO:0000256" key="1">
    <source>
        <dbReference type="ARBA" id="ARBA00004431"/>
    </source>
</evidence>
<comment type="caution">
    <text evidence="7">The sequence shown here is derived from an EMBL/GenBank/DDBJ whole genome shotgun (WGS) entry which is preliminary data.</text>
</comment>
<keyword evidence="5" id="KW-0717">Septation</keyword>
<keyword evidence="4" id="KW-0749">Sporulation</keyword>
<dbReference type="InterPro" id="IPR006776">
    <property type="entry name" value="SsgB"/>
</dbReference>
<evidence type="ECO:0000256" key="3">
    <source>
        <dbReference type="ARBA" id="ARBA00022618"/>
    </source>
</evidence>
<evidence type="ECO:0000313" key="8">
    <source>
        <dbReference type="Proteomes" id="UP001596138"/>
    </source>
</evidence>
<evidence type="ECO:0000256" key="6">
    <source>
        <dbReference type="ARBA" id="ARBA00023306"/>
    </source>
</evidence>
<proteinExistence type="inferred from homology"/>
<comment type="similarity">
    <text evidence="2">Belongs to the SsgA family.</text>
</comment>
<organism evidence="7 8">
    <name type="scientific">Longivirga aurantiaca</name>
    <dbReference type="NCBI Taxonomy" id="1837743"/>
    <lineage>
        <taxon>Bacteria</taxon>
        <taxon>Bacillati</taxon>
        <taxon>Actinomycetota</taxon>
        <taxon>Actinomycetes</taxon>
        <taxon>Sporichthyales</taxon>
        <taxon>Sporichthyaceae</taxon>
        <taxon>Longivirga</taxon>
    </lineage>
</organism>
<evidence type="ECO:0000256" key="4">
    <source>
        <dbReference type="ARBA" id="ARBA00022969"/>
    </source>
</evidence>
<evidence type="ECO:0000256" key="5">
    <source>
        <dbReference type="ARBA" id="ARBA00023210"/>
    </source>
</evidence>
<dbReference type="EMBL" id="JBHSTI010000008">
    <property type="protein sequence ID" value="MFC6238309.1"/>
    <property type="molecule type" value="Genomic_DNA"/>
</dbReference>
<evidence type="ECO:0000313" key="7">
    <source>
        <dbReference type="EMBL" id="MFC6238309.1"/>
    </source>
</evidence>
<sequence length="136" mass="14437">MMPVRADLELRLVLGGDRSATVPVRLGYRPADPWAVTAVFRTADGDVTWVFGRDLLDEGLAGPSGEGDVAVWPVATAGGTVLYLSLASPNGSALLEADPVAVREFLDRTYVHVPAGTESSRFDLDAELARLVDDLA</sequence>
<reference evidence="8" key="1">
    <citation type="journal article" date="2019" name="Int. J. Syst. Evol. Microbiol.">
        <title>The Global Catalogue of Microorganisms (GCM) 10K type strain sequencing project: providing services to taxonomists for standard genome sequencing and annotation.</title>
        <authorList>
            <consortium name="The Broad Institute Genomics Platform"/>
            <consortium name="The Broad Institute Genome Sequencing Center for Infectious Disease"/>
            <person name="Wu L."/>
            <person name="Ma J."/>
        </authorList>
    </citation>
    <scope>NUCLEOTIDE SEQUENCE [LARGE SCALE GENOMIC DNA]</scope>
    <source>
        <strain evidence="8">CGMCC 4.7317</strain>
    </source>
</reference>